<evidence type="ECO:0000313" key="16">
    <source>
        <dbReference type="Proteomes" id="UP001597344"/>
    </source>
</evidence>
<name>A0ABW5AXP3_9FLAO</name>
<evidence type="ECO:0000256" key="8">
    <source>
        <dbReference type="ARBA" id="ARBA00023170"/>
    </source>
</evidence>
<feature type="domain" description="TonB-dependent receptor-like beta-barrel" evidence="13">
    <location>
        <begin position="463"/>
        <end position="938"/>
    </location>
</feature>
<protein>
    <submittedName>
        <fullName evidence="15">SusC/RagA family TonB-linked outer membrane protein</fullName>
    </submittedName>
</protein>
<evidence type="ECO:0000259" key="14">
    <source>
        <dbReference type="Pfam" id="PF07715"/>
    </source>
</evidence>
<evidence type="ECO:0000256" key="1">
    <source>
        <dbReference type="ARBA" id="ARBA00004571"/>
    </source>
</evidence>
<keyword evidence="6 11" id="KW-0798">TonB box</keyword>
<evidence type="ECO:0000259" key="13">
    <source>
        <dbReference type="Pfam" id="PF00593"/>
    </source>
</evidence>
<keyword evidence="2 10" id="KW-0813">Transport</keyword>
<dbReference type="InterPro" id="IPR039426">
    <property type="entry name" value="TonB-dep_rcpt-like"/>
</dbReference>
<evidence type="ECO:0000256" key="12">
    <source>
        <dbReference type="SAM" id="SignalP"/>
    </source>
</evidence>
<dbReference type="NCBIfam" id="TIGR04056">
    <property type="entry name" value="OMP_RagA_SusC"/>
    <property type="match status" value="1"/>
</dbReference>
<evidence type="ECO:0000256" key="11">
    <source>
        <dbReference type="RuleBase" id="RU003357"/>
    </source>
</evidence>
<dbReference type="InterPro" id="IPR008969">
    <property type="entry name" value="CarboxyPept-like_regulatory"/>
</dbReference>
<comment type="subcellular location">
    <subcellularLocation>
        <location evidence="1 10">Cell outer membrane</location>
        <topology evidence="1 10">Multi-pass membrane protein</topology>
    </subcellularLocation>
</comment>
<keyword evidence="7 10" id="KW-0472">Membrane</keyword>
<dbReference type="InterPro" id="IPR036942">
    <property type="entry name" value="Beta-barrel_TonB_sf"/>
</dbReference>
<dbReference type="PANTHER" id="PTHR30069:SF29">
    <property type="entry name" value="HEMOGLOBIN AND HEMOGLOBIN-HAPTOGLOBIN-BINDING PROTEIN 1-RELATED"/>
    <property type="match status" value="1"/>
</dbReference>
<evidence type="ECO:0000256" key="3">
    <source>
        <dbReference type="ARBA" id="ARBA00022452"/>
    </source>
</evidence>
<dbReference type="PANTHER" id="PTHR30069">
    <property type="entry name" value="TONB-DEPENDENT OUTER MEMBRANE RECEPTOR"/>
    <property type="match status" value="1"/>
</dbReference>
<dbReference type="EMBL" id="JBHUHY010000015">
    <property type="protein sequence ID" value="MFD2187773.1"/>
    <property type="molecule type" value="Genomic_DNA"/>
</dbReference>
<dbReference type="SUPFAM" id="SSF56935">
    <property type="entry name" value="Porins"/>
    <property type="match status" value="1"/>
</dbReference>
<reference evidence="16" key="1">
    <citation type="journal article" date="2019" name="Int. J. Syst. Evol. Microbiol.">
        <title>The Global Catalogue of Microorganisms (GCM) 10K type strain sequencing project: providing services to taxonomists for standard genome sequencing and annotation.</title>
        <authorList>
            <consortium name="The Broad Institute Genomics Platform"/>
            <consortium name="The Broad Institute Genome Sequencing Center for Infectious Disease"/>
            <person name="Wu L."/>
            <person name="Ma J."/>
        </authorList>
    </citation>
    <scope>NUCLEOTIDE SEQUENCE [LARGE SCALE GENOMIC DNA]</scope>
    <source>
        <strain evidence="16">DT92</strain>
    </source>
</reference>
<dbReference type="Pfam" id="PF07715">
    <property type="entry name" value="Plug"/>
    <property type="match status" value="1"/>
</dbReference>
<evidence type="ECO:0000256" key="6">
    <source>
        <dbReference type="ARBA" id="ARBA00023077"/>
    </source>
</evidence>
<dbReference type="Proteomes" id="UP001597344">
    <property type="component" value="Unassembled WGS sequence"/>
</dbReference>
<feature type="signal peptide" evidence="12">
    <location>
        <begin position="1"/>
        <end position="22"/>
    </location>
</feature>
<evidence type="ECO:0000256" key="5">
    <source>
        <dbReference type="ARBA" id="ARBA00022729"/>
    </source>
</evidence>
<evidence type="ECO:0000256" key="9">
    <source>
        <dbReference type="ARBA" id="ARBA00023237"/>
    </source>
</evidence>
<dbReference type="Pfam" id="PF13715">
    <property type="entry name" value="CarbopepD_reg_2"/>
    <property type="match status" value="1"/>
</dbReference>
<evidence type="ECO:0000313" key="15">
    <source>
        <dbReference type="EMBL" id="MFD2187773.1"/>
    </source>
</evidence>
<keyword evidence="4 10" id="KW-0812">Transmembrane</keyword>
<dbReference type="RefSeq" id="WP_378320786.1">
    <property type="nucleotide sequence ID" value="NZ_JBHUHY010000015.1"/>
</dbReference>
<dbReference type="Gene3D" id="2.60.40.1120">
    <property type="entry name" value="Carboxypeptidase-like, regulatory domain"/>
    <property type="match status" value="1"/>
</dbReference>
<keyword evidence="16" id="KW-1185">Reference proteome</keyword>
<gene>
    <name evidence="15" type="ORF">ACFSJT_13305</name>
</gene>
<organism evidence="15 16">
    <name type="scientific">Aquimarina celericrescens</name>
    <dbReference type="NCBI Taxonomy" id="1964542"/>
    <lineage>
        <taxon>Bacteria</taxon>
        <taxon>Pseudomonadati</taxon>
        <taxon>Bacteroidota</taxon>
        <taxon>Flavobacteriia</taxon>
        <taxon>Flavobacteriales</taxon>
        <taxon>Flavobacteriaceae</taxon>
        <taxon>Aquimarina</taxon>
    </lineage>
</organism>
<sequence length="1076" mass="116607">MKSPTKQILMLFLALVVQVSFAQEQTITGKITDDQGLPLPGVNILVKGTNTGTQSDFDGLYSIQATRGNVLVYSYLGFTNKEVTVGSNSVINVQLDPSASELEEVVVTAQGIKREKKSLGYAVSTIESEEIQNQAQGDIGRILQGKAAGINITATNGVSGSGTNFIIRGYTSISGSNQPLFIVNGVPFDGGANEQTAFFDGVTESSRFLDLDPKSIQDVKILKGLSATVLYGERGRNGVVLITTIGGSSKSVSKKLEVSVSSSYFISEAILPKFQTQYGGGFHQAFGFFFSNWGPDFAEQNPAIYGSSFRGIASDGTVLVEHPFNRLADESLKVGFDELINGTYRYQNYNSVENFFRTGSVSDNSINLRGSTDNLTYNVGLGHLEDEGFTPGNKLVRNNISVGGSAILNNKITVSGTLNYSNTDYKTPPIAASTGSGTVGGGSSVFGDVLYTPRSVDLIGLPFQAADGRSIYYRSGNDIQNPLWTVNNSRTGQNTERVFGSMTFNYEFNDNFGLSYLLGLDTYTEFNFYGQNRGGVDGNPIGIFRTTQAKSKIWNHTLNFNYNKDLSDDFNLQLVLGGQTRNDTFERDGVESTQQLAFGVLEHFNFVNHGTVNSFSGLNLAFRSEENQVGVYADATLGFRQGLYLNLAARNDWTSTLETDNFSIFYPAASLSFIPTQFFDGLVSDKGLGYMKLRIGYGTSAGFPAAYGTRNSLSVASRSFVDAGGNVVSGNSVANRIGNPDLEPETVSEIEAGIEAQFFRNRLSLNVSVYKKEADDLITDQTLDPATGFEVVRVNAGSLETEGIEVDFNVVPIKTENFTWNLSGNFFADQNEITQLPEGTDQIVLTDFIVGSAANYAIVGQPYGVLQGTAIQRDDQGNRIVGGNGQYLETQDIEIIGDPNPDWTAGLTSTFKIFKDFTFSANILYRHGGDIYSQTASTLLGRGTVANGLDREASYVLPGVKQDGTPNDIQVTSTVLGFNTIGFGPNELQIYDGTTIRLNEVNLSYSLPKRFLEKTPFGTLTMSLRGNNLWYKAVNFPDDVNFDTNTLSTGVGNGQGIDFITGPSSRRYGISVNATF</sequence>
<evidence type="ECO:0000256" key="4">
    <source>
        <dbReference type="ARBA" id="ARBA00022692"/>
    </source>
</evidence>
<proteinExistence type="inferred from homology"/>
<evidence type="ECO:0000256" key="2">
    <source>
        <dbReference type="ARBA" id="ARBA00022448"/>
    </source>
</evidence>
<evidence type="ECO:0000256" key="7">
    <source>
        <dbReference type="ARBA" id="ARBA00023136"/>
    </source>
</evidence>
<dbReference type="Gene3D" id="2.170.130.10">
    <property type="entry name" value="TonB-dependent receptor, plug domain"/>
    <property type="match status" value="1"/>
</dbReference>
<dbReference type="InterPro" id="IPR037066">
    <property type="entry name" value="Plug_dom_sf"/>
</dbReference>
<dbReference type="InterPro" id="IPR000531">
    <property type="entry name" value="Beta-barrel_TonB"/>
</dbReference>
<dbReference type="SUPFAM" id="SSF49464">
    <property type="entry name" value="Carboxypeptidase regulatory domain-like"/>
    <property type="match status" value="1"/>
</dbReference>
<accession>A0ABW5AXP3</accession>
<dbReference type="InterPro" id="IPR023996">
    <property type="entry name" value="TonB-dep_OMP_SusC/RagA"/>
</dbReference>
<feature type="chain" id="PRO_5045890670" evidence="12">
    <location>
        <begin position="23"/>
        <end position="1076"/>
    </location>
</feature>
<dbReference type="Pfam" id="PF00593">
    <property type="entry name" value="TonB_dep_Rec_b-barrel"/>
    <property type="match status" value="1"/>
</dbReference>
<dbReference type="PROSITE" id="PS52016">
    <property type="entry name" value="TONB_DEPENDENT_REC_3"/>
    <property type="match status" value="1"/>
</dbReference>
<keyword evidence="5 12" id="KW-0732">Signal</keyword>
<feature type="domain" description="TonB-dependent receptor plug" evidence="14">
    <location>
        <begin position="116"/>
        <end position="239"/>
    </location>
</feature>
<keyword evidence="3 10" id="KW-1134">Transmembrane beta strand</keyword>
<comment type="similarity">
    <text evidence="10 11">Belongs to the TonB-dependent receptor family.</text>
</comment>
<evidence type="ECO:0000256" key="10">
    <source>
        <dbReference type="PROSITE-ProRule" id="PRU01360"/>
    </source>
</evidence>
<dbReference type="Gene3D" id="2.40.170.20">
    <property type="entry name" value="TonB-dependent receptor, beta-barrel domain"/>
    <property type="match status" value="1"/>
</dbReference>
<comment type="caution">
    <text evidence="15">The sequence shown here is derived from an EMBL/GenBank/DDBJ whole genome shotgun (WGS) entry which is preliminary data.</text>
</comment>
<dbReference type="InterPro" id="IPR012910">
    <property type="entry name" value="Plug_dom"/>
</dbReference>
<keyword evidence="8" id="KW-0675">Receptor</keyword>
<keyword evidence="9 10" id="KW-0998">Cell outer membrane</keyword>